<evidence type="ECO:0000313" key="1">
    <source>
        <dbReference type="EMBL" id="MFD1484125.1"/>
    </source>
</evidence>
<keyword evidence="2" id="KW-1185">Reference proteome</keyword>
<reference evidence="2" key="1">
    <citation type="journal article" date="2019" name="Int. J. Syst. Evol. Microbiol.">
        <title>The Global Catalogue of Microorganisms (GCM) 10K type strain sequencing project: providing services to taxonomists for standard genome sequencing and annotation.</title>
        <authorList>
            <consortium name="The Broad Institute Genomics Platform"/>
            <consortium name="The Broad Institute Genome Sequencing Center for Infectious Disease"/>
            <person name="Wu L."/>
            <person name="Ma J."/>
        </authorList>
    </citation>
    <scope>NUCLEOTIDE SEQUENCE [LARGE SCALE GENOMIC DNA]</scope>
    <source>
        <strain evidence="2">CCM 8903</strain>
    </source>
</reference>
<accession>A0ABW4E6R0</accession>
<dbReference type="RefSeq" id="WP_125747961.1">
    <property type="nucleotide sequence ID" value="NZ_JBHTON010000005.1"/>
</dbReference>
<gene>
    <name evidence="1" type="ORF">ACFQ5J_02640</name>
</gene>
<dbReference type="EMBL" id="JBHTON010000005">
    <property type="protein sequence ID" value="MFD1484125.1"/>
    <property type="molecule type" value="Genomic_DNA"/>
</dbReference>
<dbReference type="Gene3D" id="3.30.70.100">
    <property type="match status" value="1"/>
</dbReference>
<name>A0ABW4E6R0_9LACO</name>
<sequence length="180" mass="20464">MSNNMQMILGSRYFLKQFFTKTDAPLLLLKPLNEGSNYALLDYTAAVPFVAPMKFKPLAQAGQLVDQGFLQLSYFRLNEQEAPVFVAKAKKLFEHRERLRGNQALYLFKTDAKAPEYVLLSQWEKTLDLFASKKTPLMAPILDFTQRAAKGLGYHEAYYQIVSPDAEDEPDDQSQLVGES</sequence>
<organism evidence="1 2">
    <name type="scientific">Lacticaseibacillus baoqingensis</name>
    <dbReference type="NCBI Taxonomy" id="2486013"/>
    <lineage>
        <taxon>Bacteria</taxon>
        <taxon>Bacillati</taxon>
        <taxon>Bacillota</taxon>
        <taxon>Bacilli</taxon>
        <taxon>Lactobacillales</taxon>
        <taxon>Lactobacillaceae</taxon>
        <taxon>Lacticaseibacillus</taxon>
    </lineage>
</organism>
<evidence type="ECO:0008006" key="3">
    <source>
        <dbReference type="Google" id="ProtNLM"/>
    </source>
</evidence>
<evidence type="ECO:0000313" key="2">
    <source>
        <dbReference type="Proteomes" id="UP001597252"/>
    </source>
</evidence>
<dbReference type="Proteomes" id="UP001597252">
    <property type="component" value="Unassembled WGS sequence"/>
</dbReference>
<protein>
    <recommendedName>
        <fullName evidence="3">Antibiotic biosynthesis monooxygenase</fullName>
    </recommendedName>
</protein>
<proteinExistence type="predicted"/>
<comment type="caution">
    <text evidence="1">The sequence shown here is derived from an EMBL/GenBank/DDBJ whole genome shotgun (WGS) entry which is preliminary data.</text>
</comment>